<feature type="binding site" evidence="8">
    <location>
        <position position="105"/>
    </location>
    <ligand>
        <name>Mg(2+)</name>
        <dbReference type="ChEBI" id="CHEBI:18420"/>
    </ligand>
</feature>
<dbReference type="InterPro" id="IPR029060">
    <property type="entry name" value="PIN-like_dom_sf"/>
</dbReference>
<dbReference type="Proteomes" id="UP000294739">
    <property type="component" value="Unassembled WGS sequence"/>
</dbReference>
<dbReference type="Gene3D" id="3.40.50.1010">
    <property type="entry name" value="5'-nuclease"/>
    <property type="match status" value="1"/>
</dbReference>
<reference evidence="10 11" key="1">
    <citation type="submission" date="2019-03" db="EMBL/GenBank/DDBJ databases">
        <title>Draft genome sequences of novel Actinobacteria.</title>
        <authorList>
            <person name="Sahin N."/>
            <person name="Ay H."/>
            <person name="Saygin H."/>
        </authorList>
    </citation>
    <scope>NUCLEOTIDE SEQUENCE [LARGE SCALE GENOMIC DNA]</scope>
    <source>
        <strain evidence="10 11">5K138</strain>
    </source>
</reference>
<gene>
    <name evidence="8" type="primary">vapC</name>
    <name evidence="10" type="ORF">E1269_06105</name>
</gene>
<dbReference type="InterPro" id="IPR002716">
    <property type="entry name" value="PIN_dom"/>
</dbReference>
<keyword evidence="3 8" id="KW-0540">Nuclease</keyword>
<dbReference type="SUPFAM" id="SSF88723">
    <property type="entry name" value="PIN domain-like"/>
    <property type="match status" value="1"/>
</dbReference>
<dbReference type="GO" id="GO:0004540">
    <property type="term" value="F:RNA nuclease activity"/>
    <property type="evidence" value="ECO:0007669"/>
    <property type="project" value="InterPro"/>
</dbReference>
<keyword evidence="4 8" id="KW-0479">Metal-binding</keyword>
<feature type="domain" description="PIN" evidence="9">
    <location>
        <begin position="3"/>
        <end position="122"/>
    </location>
</feature>
<evidence type="ECO:0000256" key="7">
    <source>
        <dbReference type="ARBA" id="ARBA00038093"/>
    </source>
</evidence>
<evidence type="ECO:0000256" key="2">
    <source>
        <dbReference type="ARBA" id="ARBA00022649"/>
    </source>
</evidence>
<name>A0A4R5DGN3_9ACTN</name>
<keyword evidence="11" id="KW-1185">Reference proteome</keyword>
<dbReference type="OrthoDB" id="9815354at2"/>
<keyword evidence="5 8" id="KW-0378">Hydrolase</keyword>
<feature type="binding site" evidence="8">
    <location>
        <position position="6"/>
    </location>
    <ligand>
        <name>Mg(2+)</name>
        <dbReference type="ChEBI" id="CHEBI:18420"/>
    </ligand>
</feature>
<evidence type="ECO:0000313" key="11">
    <source>
        <dbReference type="Proteomes" id="UP000294739"/>
    </source>
</evidence>
<evidence type="ECO:0000256" key="5">
    <source>
        <dbReference type="ARBA" id="ARBA00022801"/>
    </source>
</evidence>
<dbReference type="InterPro" id="IPR050556">
    <property type="entry name" value="Type_II_TA_system_RNase"/>
</dbReference>
<keyword evidence="8" id="KW-0800">Toxin</keyword>
<comment type="function">
    <text evidence="8">Toxic component of a toxin-antitoxin (TA) system. An RNase.</text>
</comment>
<evidence type="ECO:0000256" key="8">
    <source>
        <dbReference type="HAMAP-Rule" id="MF_00265"/>
    </source>
</evidence>
<dbReference type="PANTHER" id="PTHR33653">
    <property type="entry name" value="RIBONUCLEASE VAPC2"/>
    <property type="match status" value="1"/>
</dbReference>
<comment type="similarity">
    <text evidence="7 8">Belongs to the PINc/VapC protein family.</text>
</comment>
<dbReference type="RefSeq" id="WP_131892440.1">
    <property type="nucleotide sequence ID" value="NZ_SMKZ01000006.1"/>
</dbReference>
<dbReference type="AlphaFoldDB" id="A0A4R5DGN3"/>
<protein>
    <recommendedName>
        <fullName evidence="8">Ribonuclease VapC</fullName>
        <shortName evidence="8">RNase VapC</shortName>
        <ecNumber evidence="8">3.1.-.-</ecNumber>
    </recommendedName>
    <alternativeName>
        <fullName evidence="8">Toxin VapC</fullName>
    </alternativeName>
</protein>
<accession>A0A4R5DGN3</accession>
<evidence type="ECO:0000256" key="3">
    <source>
        <dbReference type="ARBA" id="ARBA00022722"/>
    </source>
</evidence>
<evidence type="ECO:0000313" key="10">
    <source>
        <dbReference type="EMBL" id="TDE12969.1"/>
    </source>
</evidence>
<dbReference type="InParanoid" id="A0A4R5DGN3"/>
<keyword evidence="2 8" id="KW-1277">Toxin-antitoxin system</keyword>
<organism evidence="10 11">
    <name type="scientific">Jiangella asiatica</name>
    <dbReference type="NCBI Taxonomy" id="2530372"/>
    <lineage>
        <taxon>Bacteria</taxon>
        <taxon>Bacillati</taxon>
        <taxon>Actinomycetota</taxon>
        <taxon>Actinomycetes</taxon>
        <taxon>Jiangellales</taxon>
        <taxon>Jiangellaceae</taxon>
        <taxon>Jiangella</taxon>
    </lineage>
</organism>
<comment type="cofactor">
    <cofactor evidence="1 8">
        <name>Mg(2+)</name>
        <dbReference type="ChEBI" id="CHEBI:18420"/>
    </cofactor>
</comment>
<dbReference type="PANTHER" id="PTHR33653:SF1">
    <property type="entry name" value="RIBONUCLEASE VAPC2"/>
    <property type="match status" value="1"/>
</dbReference>
<evidence type="ECO:0000256" key="4">
    <source>
        <dbReference type="ARBA" id="ARBA00022723"/>
    </source>
</evidence>
<sequence length="142" mass="15622">MSYLVDTNVLTEGFKRYPDPFVVEWLDTVAEDTTYVSAITLGELRKGIDQLPTGRRRANLEAWLVGGLTPRFEGRILAVDDEVADVWGRTLARCRNGGRPVDPIDAQIAATALCHDLTVVTRSVRDFAATGVELLNPFSDDG</sequence>
<dbReference type="CDD" id="cd18746">
    <property type="entry name" value="PIN_VapC4-5_FitB-like"/>
    <property type="match status" value="1"/>
</dbReference>
<dbReference type="GO" id="GO:0016787">
    <property type="term" value="F:hydrolase activity"/>
    <property type="evidence" value="ECO:0007669"/>
    <property type="project" value="UniProtKB-KW"/>
</dbReference>
<dbReference type="EC" id="3.1.-.-" evidence="8"/>
<dbReference type="HAMAP" id="MF_00265">
    <property type="entry name" value="VapC_Nob1"/>
    <property type="match status" value="1"/>
</dbReference>
<dbReference type="GO" id="GO:0090729">
    <property type="term" value="F:toxin activity"/>
    <property type="evidence" value="ECO:0007669"/>
    <property type="project" value="UniProtKB-KW"/>
</dbReference>
<evidence type="ECO:0000259" key="9">
    <source>
        <dbReference type="Pfam" id="PF01850"/>
    </source>
</evidence>
<dbReference type="Pfam" id="PF01850">
    <property type="entry name" value="PIN"/>
    <property type="match status" value="1"/>
</dbReference>
<keyword evidence="6 8" id="KW-0460">Magnesium</keyword>
<dbReference type="EMBL" id="SMKZ01000006">
    <property type="protein sequence ID" value="TDE12969.1"/>
    <property type="molecule type" value="Genomic_DNA"/>
</dbReference>
<dbReference type="GO" id="GO:0000287">
    <property type="term" value="F:magnesium ion binding"/>
    <property type="evidence" value="ECO:0007669"/>
    <property type="project" value="UniProtKB-UniRule"/>
</dbReference>
<comment type="caution">
    <text evidence="10">The sequence shown here is derived from an EMBL/GenBank/DDBJ whole genome shotgun (WGS) entry which is preliminary data.</text>
</comment>
<evidence type="ECO:0000256" key="6">
    <source>
        <dbReference type="ARBA" id="ARBA00022842"/>
    </source>
</evidence>
<dbReference type="InterPro" id="IPR022907">
    <property type="entry name" value="VapC_family"/>
</dbReference>
<proteinExistence type="inferred from homology"/>
<evidence type="ECO:0000256" key="1">
    <source>
        <dbReference type="ARBA" id="ARBA00001946"/>
    </source>
</evidence>